<evidence type="ECO:0000313" key="1">
    <source>
        <dbReference type="EMBL" id="MBW6531900.1"/>
    </source>
</evidence>
<sequence>MRSAILPRSAFQTRKPARAGRPAWKCAEEFKRWLRKLPCAGCQHTGDAFNQICAAHVDHAGGKGIATKVADRHCIPLCDRCHTEQHSRGWPTFEKTLPGADAVMLSAIYWTEWPGRREWEAELAGQGA</sequence>
<reference evidence="1 2" key="1">
    <citation type="submission" date="2021-07" db="EMBL/GenBank/DDBJ databases">
        <title>Sphingomonas sp.</title>
        <authorList>
            <person name="Feng G."/>
            <person name="Li J."/>
            <person name="Pan M."/>
        </authorList>
    </citation>
    <scope>NUCLEOTIDE SEQUENCE [LARGE SCALE GENOMIC DNA]</scope>
    <source>
        <strain evidence="1 2">RRHST34</strain>
    </source>
</reference>
<evidence type="ECO:0000313" key="2">
    <source>
        <dbReference type="Proteomes" id="UP000759103"/>
    </source>
</evidence>
<dbReference type="RefSeq" id="WP_219749281.1">
    <property type="nucleotide sequence ID" value="NZ_JAHXZN010000005.1"/>
</dbReference>
<comment type="caution">
    <text evidence="1">The sequence shown here is derived from an EMBL/GenBank/DDBJ whole genome shotgun (WGS) entry which is preliminary data.</text>
</comment>
<accession>A0ABS7BQL7</accession>
<protein>
    <recommendedName>
        <fullName evidence="3">DUF968 domain-containing protein</fullName>
    </recommendedName>
</protein>
<evidence type="ECO:0008006" key="3">
    <source>
        <dbReference type="Google" id="ProtNLM"/>
    </source>
</evidence>
<name>A0ABS7BQL7_9SPHN</name>
<dbReference type="Pfam" id="PF06147">
    <property type="entry name" value="DUF968"/>
    <property type="match status" value="1"/>
</dbReference>
<gene>
    <name evidence="1" type="ORF">KZ820_14255</name>
</gene>
<dbReference type="Proteomes" id="UP000759103">
    <property type="component" value="Unassembled WGS sequence"/>
</dbReference>
<proteinExistence type="predicted"/>
<dbReference type="Gene3D" id="3.30.50.20">
    <property type="entry name" value="prophage-derive protein ybcO"/>
    <property type="match status" value="1"/>
</dbReference>
<organism evidence="1 2">
    <name type="scientific">Sphingomonas citri</name>
    <dbReference type="NCBI Taxonomy" id="2862499"/>
    <lineage>
        <taxon>Bacteria</taxon>
        <taxon>Pseudomonadati</taxon>
        <taxon>Pseudomonadota</taxon>
        <taxon>Alphaproteobacteria</taxon>
        <taxon>Sphingomonadales</taxon>
        <taxon>Sphingomonadaceae</taxon>
        <taxon>Sphingomonas</taxon>
    </lineage>
</organism>
<dbReference type="EMBL" id="JAHXZN010000005">
    <property type="protein sequence ID" value="MBW6531900.1"/>
    <property type="molecule type" value="Genomic_DNA"/>
</dbReference>
<keyword evidence="2" id="KW-1185">Reference proteome</keyword>
<dbReference type="InterPro" id="IPR010373">
    <property type="entry name" value="DUF968"/>
</dbReference>